<comment type="caution">
    <text evidence="16">The sequence shown here is derived from an EMBL/GenBank/DDBJ whole genome shotgun (WGS) entry which is preliminary data.</text>
</comment>
<keyword evidence="5 13" id="KW-0812">Transmembrane</keyword>
<keyword evidence="11" id="KW-1071">Ligand-gated ion channel</keyword>
<dbReference type="Pfam" id="PF00060">
    <property type="entry name" value="Lig_chan"/>
    <property type="match status" value="1"/>
</dbReference>
<dbReference type="InterPro" id="IPR019594">
    <property type="entry name" value="Glu/Gly-bd"/>
</dbReference>
<dbReference type="EMBL" id="JAWZYT010003910">
    <property type="protein sequence ID" value="KAK4296177.1"/>
    <property type="molecule type" value="Genomic_DNA"/>
</dbReference>
<feature type="transmembrane region" description="Helical" evidence="13">
    <location>
        <begin position="697"/>
        <end position="719"/>
    </location>
</feature>
<dbReference type="Pfam" id="PF10613">
    <property type="entry name" value="Lig_chan-Glu_bd"/>
    <property type="match status" value="1"/>
</dbReference>
<dbReference type="InterPro" id="IPR001320">
    <property type="entry name" value="Iontro_rcpt_C"/>
</dbReference>
<feature type="transmembrane region" description="Helical" evidence="13">
    <location>
        <begin position="478"/>
        <end position="495"/>
    </location>
</feature>
<comment type="subcellular location">
    <subcellularLocation>
        <location evidence="1">Cell membrane</location>
        <topology evidence="1">Multi-pass membrane protein</topology>
    </subcellularLocation>
</comment>
<evidence type="ECO:0000256" key="3">
    <source>
        <dbReference type="ARBA" id="ARBA00022448"/>
    </source>
</evidence>
<sequence length="734" mass="81931">MLMIANSFSELLSISLRRKFKTCTNRVKGKRAAIGGGGGGVGKETGKETGKWTMDGDREVRQDEMSVCVMMRVLTVVLCQVYPAYLVSLNPLHQHQHQHVTQGVMMSLLPSLPSTTTESLNTTIKGARSAVKATTHILATEHLTDCHLTILTEQHPLATLVAWDLSALYAQQGFTVQSLDEEVLERESTWRRSVCDVYVIVVVTGTEFVQHANHSHYHTSLTHALWNYHAHYLLVLLEAYVEPSDMARLYNLAKTERVLILQPHKDGQQVLLWSHTLYPPTAAPTLLDSWRSDNFRRENKLFPSQLDNLHGAVLTVATFHHPPSVVYIHDDQHEELVTGRLGVDMQIVQTLSQALNFTIEFAEVSHDELWGYELPNGTWVGLVGKVYNEIADIGACNVFLEMHRWKQVDYSAPYNFEHGCFVAPSPKPLLNWQSPAFPFSWDTWVSIGVCLLLGGVILRVLVALSWGAEPREFTSLSYSYLYMLGSLSTQPMELAPRTLSVRVYMGLMWLAGLILTTAYAANLVAFLSVTLMSQPVDTMQQLAVSGLQLGGHAFWTTQFAASIDSTVRSFVNRLETEIDLNALFDLVEDGHFALIENEQYLEVTVGARYTQGGRATIRVVPECLPTYSIGLALQKNSPLKTHLDPVILRLVEGGLVLKWRGEVLDYFKSLYAGTRTSTVANEGLVTRPLTLNQLQGVFYMLVLGYLGAAAFLSLELVLYSRHTNSLSHPVHSAH</sequence>
<dbReference type="GO" id="GO:0050906">
    <property type="term" value="P:detection of stimulus involved in sensory perception"/>
    <property type="evidence" value="ECO:0007669"/>
    <property type="project" value="UniProtKB-ARBA"/>
</dbReference>
<dbReference type="Proteomes" id="UP001292094">
    <property type="component" value="Unassembled WGS sequence"/>
</dbReference>
<keyword evidence="12" id="KW-0407">Ion channel</keyword>
<keyword evidence="6 13" id="KW-1133">Transmembrane helix</keyword>
<keyword evidence="9" id="KW-0675">Receptor</keyword>
<protein>
    <submittedName>
        <fullName evidence="16">Uncharacterized protein</fullName>
    </submittedName>
</protein>
<dbReference type="AlphaFoldDB" id="A0AAE1TSL6"/>
<feature type="domain" description="Ionotropic glutamate receptor C-terminal" evidence="14">
    <location>
        <begin position="440"/>
        <end position="704"/>
    </location>
</feature>
<feature type="domain" description="Ionotropic glutamate receptor L-glutamate and glycine-binding" evidence="15">
    <location>
        <begin position="314"/>
        <end position="415"/>
    </location>
</feature>
<evidence type="ECO:0000256" key="4">
    <source>
        <dbReference type="ARBA" id="ARBA00022475"/>
    </source>
</evidence>
<dbReference type="Gene3D" id="3.40.190.10">
    <property type="entry name" value="Periplasmic binding protein-like II"/>
    <property type="match status" value="1"/>
</dbReference>
<reference evidence="16" key="1">
    <citation type="submission" date="2023-11" db="EMBL/GenBank/DDBJ databases">
        <title>Genome assemblies of two species of porcelain crab, Petrolisthes cinctipes and Petrolisthes manimaculis (Anomura: Porcellanidae).</title>
        <authorList>
            <person name="Angst P."/>
        </authorList>
    </citation>
    <scope>NUCLEOTIDE SEQUENCE</scope>
    <source>
        <strain evidence="16">PB745_02</strain>
        <tissue evidence="16">Gill</tissue>
    </source>
</reference>
<dbReference type="PANTHER" id="PTHR42643">
    <property type="entry name" value="IONOTROPIC RECEPTOR 20A-RELATED"/>
    <property type="match status" value="1"/>
</dbReference>
<dbReference type="Gene3D" id="1.10.287.70">
    <property type="match status" value="1"/>
</dbReference>
<name>A0AAE1TSL6_9EUCA</name>
<evidence type="ECO:0000256" key="5">
    <source>
        <dbReference type="ARBA" id="ARBA00022692"/>
    </source>
</evidence>
<evidence type="ECO:0000313" key="16">
    <source>
        <dbReference type="EMBL" id="KAK4296177.1"/>
    </source>
</evidence>
<proteinExistence type="inferred from homology"/>
<evidence type="ECO:0000256" key="1">
    <source>
        <dbReference type="ARBA" id="ARBA00004651"/>
    </source>
</evidence>
<dbReference type="InterPro" id="IPR052192">
    <property type="entry name" value="Insect_Ionotropic_Sensory_Rcpt"/>
</dbReference>
<evidence type="ECO:0000259" key="15">
    <source>
        <dbReference type="Pfam" id="PF10613"/>
    </source>
</evidence>
<gene>
    <name evidence="16" type="ORF">Pmani_031311</name>
</gene>
<dbReference type="SUPFAM" id="SSF53850">
    <property type="entry name" value="Periplasmic binding protein-like II"/>
    <property type="match status" value="1"/>
</dbReference>
<evidence type="ECO:0000256" key="12">
    <source>
        <dbReference type="ARBA" id="ARBA00023303"/>
    </source>
</evidence>
<evidence type="ECO:0000256" key="8">
    <source>
        <dbReference type="ARBA" id="ARBA00023136"/>
    </source>
</evidence>
<evidence type="ECO:0000259" key="14">
    <source>
        <dbReference type="Pfam" id="PF00060"/>
    </source>
</evidence>
<feature type="transmembrane region" description="Helical" evidence="13">
    <location>
        <begin position="444"/>
        <end position="466"/>
    </location>
</feature>
<evidence type="ECO:0000256" key="7">
    <source>
        <dbReference type="ARBA" id="ARBA00023065"/>
    </source>
</evidence>
<evidence type="ECO:0000256" key="6">
    <source>
        <dbReference type="ARBA" id="ARBA00022989"/>
    </source>
</evidence>
<keyword evidence="10" id="KW-0325">Glycoprotein</keyword>
<feature type="transmembrane region" description="Helical" evidence="13">
    <location>
        <begin position="507"/>
        <end position="531"/>
    </location>
</feature>
<evidence type="ECO:0000256" key="13">
    <source>
        <dbReference type="SAM" id="Phobius"/>
    </source>
</evidence>
<evidence type="ECO:0000256" key="11">
    <source>
        <dbReference type="ARBA" id="ARBA00023286"/>
    </source>
</evidence>
<keyword evidence="17" id="KW-1185">Reference proteome</keyword>
<evidence type="ECO:0000256" key="2">
    <source>
        <dbReference type="ARBA" id="ARBA00008685"/>
    </source>
</evidence>
<evidence type="ECO:0000256" key="9">
    <source>
        <dbReference type="ARBA" id="ARBA00023170"/>
    </source>
</evidence>
<keyword evidence="8 13" id="KW-0472">Membrane</keyword>
<dbReference type="GO" id="GO:0005886">
    <property type="term" value="C:plasma membrane"/>
    <property type="evidence" value="ECO:0007669"/>
    <property type="project" value="UniProtKB-SubCell"/>
</dbReference>
<accession>A0AAE1TSL6</accession>
<organism evidence="16 17">
    <name type="scientific">Petrolisthes manimaculis</name>
    <dbReference type="NCBI Taxonomy" id="1843537"/>
    <lineage>
        <taxon>Eukaryota</taxon>
        <taxon>Metazoa</taxon>
        <taxon>Ecdysozoa</taxon>
        <taxon>Arthropoda</taxon>
        <taxon>Crustacea</taxon>
        <taxon>Multicrustacea</taxon>
        <taxon>Malacostraca</taxon>
        <taxon>Eumalacostraca</taxon>
        <taxon>Eucarida</taxon>
        <taxon>Decapoda</taxon>
        <taxon>Pleocyemata</taxon>
        <taxon>Anomura</taxon>
        <taxon>Galatheoidea</taxon>
        <taxon>Porcellanidae</taxon>
        <taxon>Petrolisthes</taxon>
    </lineage>
</organism>
<keyword evidence="3" id="KW-0813">Transport</keyword>
<evidence type="ECO:0000256" key="10">
    <source>
        <dbReference type="ARBA" id="ARBA00023180"/>
    </source>
</evidence>
<keyword evidence="7" id="KW-0406">Ion transport</keyword>
<comment type="similarity">
    <text evidence="2">Belongs to the glutamate-gated ion channel (TC 1.A.10.1) family.</text>
</comment>
<keyword evidence="4" id="KW-1003">Cell membrane</keyword>
<dbReference type="PANTHER" id="PTHR42643:SF24">
    <property type="entry name" value="IONOTROPIC RECEPTOR 60A"/>
    <property type="match status" value="1"/>
</dbReference>
<dbReference type="GO" id="GO:0015276">
    <property type="term" value="F:ligand-gated monoatomic ion channel activity"/>
    <property type="evidence" value="ECO:0007669"/>
    <property type="project" value="InterPro"/>
</dbReference>
<evidence type="ECO:0000313" key="17">
    <source>
        <dbReference type="Proteomes" id="UP001292094"/>
    </source>
</evidence>